<dbReference type="Pfam" id="PF08205">
    <property type="entry name" value="C2-set_2"/>
    <property type="match status" value="1"/>
</dbReference>
<organism evidence="7 8">
    <name type="scientific">Bombus vosnesenskii</name>
    <dbReference type="NCBI Taxonomy" id="207650"/>
    <lineage>
        <taxon>Eukaryota</taxon>
        <taxon>Metazoa</taxon>
        <taxon>Ecdysozoa</taxon>
        <taxon>Arthropoda</taxon>
        <taxon>Hexapoda</taxon>
        <taxon>Insecta</taxon>
        <taxon>Pterygota</taxon>
        <taxon>Neoptera</taxon>
        <taxon>Endopterygota</taxon>
        <taxon>Hymenoptera</taxon>
        <taxon>Apocrita</taxon>
        <taxon>Aculeata</taxon>
        <taxon>Apoidea</taxon>
        <taxon>Anthophila</taxon>
        <taxon>Apidae</taxon>
        <taxon>Bombus</taxon>
        <taxon>Pyrobombus</taxon>
    </lineage>
</organism>
<dbReference type="PANTHER" id="PTHR21261:SF14">
    <property type="entry name" value="BEATEN PATH IV, ISOFORM B"/>
    <property type="match status" value="1"/>
</dbReference>
<dbReference type="InterPro" id="IPR013783">
    <property type="entry name" value="Ig-like_fold"/>
</dbReference>
<dbReference type="InterPro" id="IPR013106">
    <property type="entry name" value="Ig_V-set"/>
</dbReference>
<dbReference type="InterPro" id="IPR003599">
    <property type="entry name" value="Ig_sub"/>
</dbReference>
<dbReference type="InterPro" id="IPR013162">
    <property type="entry name" value="CD80_C2-set"/>
</dbReference>
<comment type="subcellular location">
    <subcellularLocation>
        <location evidence="1">Membrane</location>
        <topology evidence="1">Single-pass membrane protein</topology>
    </subcellularLocation>
</comment>
<keyword evidence="3" id="KW-1133">Transmembrane helix</keyword>
<feature type="domain" description="Ig-like" evidence="6">
    <location>
        <begin position="238"/>
        <end position="325"/>
    </location>
</feature>
<dbReference type="PANTHER" id="PTHR21261">
    <property type="entry name" value="BEAT PROTEIN"/>
    <property type="match status" value="1"/>
</dbReference>
<dbReference type="Pfam" id="PF07686">
    <property type="entry name" value="V-set"/>
    <property type="match status" value="1"/>
</dbReference>
<feature type="domain" description="Ig-like" evidence="6">
    <location>
        <begin position="136"/>
        <end position="231"/>
    </location>
</feature>
<proteinExistence type="predicted"/>
<dbReference type="AlphaFoldDB" id="A0A6J3K5I6"/>
<evidence type="ECO:0000256" key="4">
    <source>
        <dbReference type="ARBA" id="ARBA00023136"/>
    </source>
</evidence>
<evidence type="ECO:0000256" key="2">
    <source>
        <dbReference type="ARBA" id="ARBA00022692"/>
    </source>
</evidence>
<dbReference type="PROSITE" id="PS50835">
    <property type="entry name" value="IG_LIKE"/>
    <property type="match status" value="2"/>
</dbReference>
<dbReference type="InterPro" id="IPR036179">
    <property type="entry name" value="Ig-like_dom_sf"/>
</dbReference>
<dbReference type="RefSeq" id="XP_033348352.1">
    <property type="nucleotide sequence ID" value="XM_033492461.1"/>
</dbReference>
<keyword evidence="5" id="KW-1015">Disulfide bond</keyword>
<evidence type="ECO:0000313" key="8">
    <source>
        <dbReference type="RefSeq" id="XP_033348352.1"/>
    </source>
</evidence>
<dbReference type="FunFam" id="2.60.40.10:FF:000437">
    <property type="entry name" value="Beat-IIIc, isoform A"/>
    <property type="match status" value="1"/>
</dbReference>
<evidence type="ECO:0000256" key="3">
    <source>
        <dbReference type="ARBA" id="ARBA00022989"/>
    </source>
</evidence>
<dbReference type="SUPFAM" id="SSF48726">
    <property type="entry name" value="Immunoglobulin"/>
    <property type="match status" value="2"/>
</dbReference>
<protein>
    <submittedName>
        <fullName evidence="8">Uncharacterized protein LOC117232802 isoform X1</fullName>
    </submittedName>
</protein>
<reference evidence="8" key="1">
    <citation type="submission" date="2025-08" db="UniProtKB">
        <authorList>
            <consortium name="RefSeq"/>
        </authorList>
    </citation>
    <scope>IDENTIFICATION</scope>
    <source>
        <tissue evidence="8">Muscle</tissue>
    </source>
</reference>
<evidence type="ECO:0000259" key="6">
    <source>
        <dbReference type="PROSITE" id="PS50835"/>
    </source>
</evidence>
<dbReference type="Proteomes" id="UP000504631">
    <property type="component" value="Unplaced"/>
</dbReference>
<evidence type="ECO:0000313" key="7">
    <source>
        <dbReference type="Proteomes" id="UP000504631"/>
    </source>
</evidence>
<dbReference type="GO" id="GO:0016020">
    <property type="term" value="C:membrane"/>
    <property type="evidence" value="ECO:0007669"/>
    <property type="project" value="UniProtKB-SubCell"/>
</dbReference>
<sequence>MERRDRFILLRSTCTVKMQSRLARQRIHQHTRAHETAVPSLPWDLDVEAEGVVYPALPLRYQLAPILSTKDSTFLIDKDGRDISTRRICRNDAEAKKNATSVGVRIKREKRKQEEAGKVTGLKLLYISVPPYSFRGQSALLECRYDLEADKLYSITWYKDHEEFYRYVPRGEPTKHSYRVEGVKVDHRKSNDKEVLLQDVSLHSSGRYKCEVSAEAPSFNSVSAEASMEVAVLPQDGPSITGEEKVYATGDVLGLNCTSGKSHPAATLKWFINREQVKPDTEMVFEQHGLYSVISSLRLQLEPDHIAGDKINVRCEATVVLDSMSDKPRFETRTTEVFVEGQGSLATPSVCLTVASALLLRLLPTLV</sequence>
<keyword evidence="4" id="KW-0472">Membrane</keyword>
<dbReference type="InterPro" id="IPR007110">
    <property type="entry name" value="Ig-like_dom"/>
</dbReference>
<keyword evidence="7" id="KW-1185">Reference proteome</keyword>
<dbReference type="Gene3D" id="2.60.40.10">
    <property type="entry name" value="Immunoglobulins"/>
    <property type="match status" value="2"/>
</dbReference>
<name>A0A6J3K5I6_9HYME</name>
<evidence type="ECO:0000256" key="1">
    <source>
        <dbReference type="ARBA" id="ARBA00004167"/>
    </source>
</evidence>
<dbReference type="KEGG" id="bvk:117232802"/>
<keyword evidence="2" id="KW-0812">Transmembrane</keyword>
<evidence type="ECO:0000256" key="5">
    <source>
        <dbReference type="ARBA" id="ARBA00023157"/>
    </source>
</evidence>
<accession>A0A6J3K5I6</accession>
<gene>
    <name evidence="8" type="primary">LOC117232802</name>
</gene>
<dbReference type="GeneID" id="117232802"/>
<dbReference type="SMART" id="SM00409">
    <property type="entry name" value="IG"/>
    <property type="match status" value="1"/>
</dbReference>